<dbReference type="Gene3D" id="3.40.50.300">
    <property type="entry name" value="P-loop containing nucleotide triphosphate hydrolases"/>
    <property type="match status" value="1"/>
</dbReference>
<dbReference type="InterPro" id="IPR000863">
    <property type="entry name" value="Sulfotransferase_dom"/>
</dbReference>
<comment type="similarity">
    <text evidence="1">Belongs to the WSCD family.</text>
</comment>
<reference evidence="4 5" key="1">
    <citation type="submission" date="2024-10" db="EMBL/GenBank/DDBJ databases">
        <title>Updated reference genomes for cyclostephanoid diatoms.</title>
        <authorList>
            <person name="Roberts W.R."/>
            <person name="Alverson A.J."/>
        </authorList>
    </citation>
    <scope>NUCLEOTIDE SEQUENCE [LARGE SCALE GENOMIC DNA]</scope>
    <source>
        <strain evidence="4 5">AJA010-31</strain>
    </source>
</reference>
<feature type="transmembrane region" description="Helical" evidence="2">
    <location>
        <begin position="27"/>
        <end position="47"/>
    </location>
</feature>
<dbReference type="PANTHER" id="PTHR45964:SF5">
    <property type="entry name" value="WSCD FAMILY MEMBER CG9164"/>
    <property type="match status" value="1"/>
</dbReference>
<dbReference type="Proteomes" id="UP001530400">
    <property type="component" value="Unassembled WGS sequence"/>
</dbReference>
<evidence type="ECO:0000256" key="2">
    <source>
        <dbReference type="SAM" id="Phobius"/>
    </source>
</evidence>
<keyword evidence="2" id="KW-1133">Transmembrane helix</keyword>
<keyword evidence="2" id="KW-0812">Transmembrane</keyword>
<evidence type="ECO:0000313" key="5">
    <source>
        <dbReference type="Proteomes" id="UP001530400"/>
    </source>
</evidence>
<proteinExistence type="inferred from homology"/>
<dbReference type="InterPro" id="IPR051589">
    <property type="entry name" value="Sialate-O-sulfotransferase"/>
</dbReference>
<name>A0ABD3MWJ6_9STRA</name>
<keyword evidence="5" id="KW-1185">Reference proteome</keyword>
<accession>A0ABD3MWJ6</accession>
<keyword evidence="2" id="KW-0472">Membrane</keyword>
<feature type="domain" description="Sulfotransferase" evidence="3">
    <location>
        <begin position="85"/>
        <end position="340"/>
    </location>
</feature>
<dbReference type="EMBL" id="JALLPJ020001350">
    <property type="protein sequence ID" value="KAL3768280.1"/>
    <property type="molecule type" value="Genomic_DNA"/>
</dbReference>
<comment type="caution">
    <text evidence="4">The sequence shown here is derived from an EMBL/GenBank/DDBJ whole genome shotgun (WGS) entry which is preliminary data.</text>
</comment>
<dbReference type="PANTHER" id="PTHR45964">
    <property type="entry name" value="WSCD FAMILY MEMBER CG9164"/>
    <property type="match status" value="1"/>
</dbReference>
<dbReference type="SUPFAM" id="SSF52540">
    <property type="entry name" value="P-loop containing nucleoside triphosphate hydrolases"/>
    <property type="match status" value="1"/>
</dbReference>
<sequence length="385" mass="43952">MKELKIDAEPSYEYTMLSSPKRNLSNLPMNAIVATIFFGCGMILGWVSSGIDQTPVDFTGARAHFRYGLDRSDTLGNNDAMPKLAWLLSFPNSGTSYTGELVRAVTGFNTATNYGESNLLNDGTSELVYTSAFGAAGPFWTDPKINRHKPTNGYILTKTHCGSRCDVCGVDGYVENEHLFLQHCLETSYISKSSTGDLVKSVGTYDKELVARAVHLIRDPFDNIVSRFHLRHNRFTKLNDTESLERYPKTSDGFRAFCNDLSELHAQEEETSKFYHDVIDSIRNVPCHADFFRYIQWHNLAFVTTWDLQIPTLVVHYENFTTNFDETKGMLIEFLGQEAIYEPPTFVAGKTYRDYFSDEEIDGIAQMFEMLAMEKTWHYTRHYFE</sequence>
<organism evidence="4 5">
    <name type="scientific">Cyclotella atomus</name>
    <dbReference type="NCBI Taxonomy" id="382360"/>
    <lineage>
        <taxon>Eukaryota</taxon>
        <taxon>Sar</taxon>
        <taxon>Stramenopiles</taxon>
        <taxon>Ochrophyta</taxon>
        <taxon>Bacillariophyta</taxon>
        <taxon>Coscinodiscophyceae</taxon>
        <taxon>Thalassiosirophycidae</taxon>
        <taxon>Stephanodiscales</taxon>
        <taxon>Stephanodiscaceae</taxon>
        <taxon>Cyclotella</taxon>
    </lineage>
</organism>
<evidence type="ECO:0000313" key="4">
    <source>
        <dbReference type="EMBL" id="KAL3768280.1"/>
    </source>
</evidence>
<gene>
    <name evidence="4" type="ORF">ACHAWO_012390</name>
</gene>
<dbReference type="InterPro" id="IPR027417">
    <property type="entry name" value="P-loop_NTPase"/>
</dbReference>
<dbReference type="Pfam" id="PF00685">
    <property type="entry name" value="Sulfotransfer_1"/>
    <property type="match status" value="1"/>
</dbReference>
<protein>
    <recommendedName>
        <fullName evidence="3">Sulfotransferase domain-containing protein</fullName>
    </recommendedName>
</protein>
<evidence type="ECO:0000259" key="3">
    <source>
        <dbReference type="Pfam" id="PF00685"/>
    </source>
</evidence>
<dbReference type="AlphaFoldDB" id="A0ABD3MWJ6"/>
<evidence type="ECO:0000256" key="1">
    <source>
        <dbReference type="ARBA" id="ARBA00010236"/>
    </source>
</evidence>